<dbReference type="InterPro" id="IPR044691">
    <property type="entry name" value="DCC1_Trx"/>
</dbReference>
<reference evidence="1 2" key="1">
    <citation type="submission" date="2017-03" db="EMBL/GenBank/DDBJ databases">
        <authorList>
            <person name="Afonso C.L."/>
            <person name="Miller P.J."/>
            <person name="Scott M.A."/>
            <person name="Spackman E."/>
            <person name="Goraichik I."/>
            <person name="Dimitrov K.M."/>
            <person name="Suarez D.L."/>
            <person name="Swayne D.E."/>
        </authorList>
    </citation>
    <scope>NUCLEOTIDE SEQUENCE [LARGE SCALE GENOMIC DNA]</scope>
    <source>
        <strain evidence="1">Genome sequencing of Nitrospira japonica strain NJ11</strain>
    </source>
</reference>
<name>A0A1W1I6I4_9BACT</name>
<protein>
    <recommendedName>
        <fullName evidence="3">DUF393 domain-containing protein</fullName>
    </recommendedName>
</protein>
<dbReference type="PANTHER" id="PTHR34290:SF2">
    <property type="entry name" value="OS04G0668800 PROTEIN"/>
    <property type="match status" value="1"/>
</dbReference>
<dbReference type="EMBL" id="LT828648">
    <property type="protein sequence ID" value="SLM48638.1"/>
    <property type="molecule type" value="Genomic_DNA"/>
</dbReference>
<sequence>MKDRHDHIERPAIQGSAPCTLVYDGHCQLCVTAKTQLEQRTAGRSETPVRMVPYDGEEARRLLGSAYRPGRPDVAFLIDSTGTITTGLDAFLPLLPAMRGGAVLARFFRLPLIRPMARLLYRMVAKHRYRLFGEARLPQEPSSSPPNG</sequence>
<dbReference type="OrthoDB" id="9798507at2"/>
<evidence type="ECO:0000313" key="2">
    <source>
        <dbReference type="Proteomes" id="UP000192042"/>
    </source>
</evidence>
<dbReference type="KEGG" id="nja:NSJP_2466"/>
<dbReference type="RefSeq" id="WP_080886994.1">
    <property type="nucleotide sequence ID" value="NZ_LT828648.1"/>
</dbReference>
<dbReference type="InterPro" id="IPR007263">
    <property type="entry name" value="DCC1-like"/>
</dbReference>
<organism evidence="1 2">
    <name type="scientific">Nitrospira japonica</name>
    <dbReference type="NCBI Taxonomy" id="1325564"/>
    <lineage>
        <taxon>Bacteria</taxon>
        <taxon>Pseudomonadati</taxon>
        <taxon>Nitrospirota</taxon>
        <taxon>Nitrospiria</taxon>
        <taxon>Nitrospirales</taxon>
        <taxon>Nitrospiraceae</taxon>
        <taxon>Nitrospira</taxon>
    </lineage>
</organism>
<evidence type="ECO:0000313" key="1">
    <source>
        <dbReference type="EMBL" id="SLM48638.1"/>
    </source>
</evidence>
<dbReference type="Proteomes" id="UP000192042">
    <property type="component" value="Chromosome I"/>
</dbReference>
<keyword evidence="2" id="KW-1185">Reference proteome</keyword>
<dbReference type="Pfam" id="PF04134">
    <property type="entry name" value="DCC1-like"/>
    <property type="match status" value="1"/>
</dbReference>
<dbReference type="AlphaFoldDB" id="A0A1W1I6I4"/>
<evidence type="ECO:0008006" key="3">
    <source>
        <dbReference type="Google" id="ProtNLM"/>
    </source>
</evidence>
<dbReference type="PANTHER" id="PTHR34290">
    <property type="entry name" value="SI:CH73-390P7.2"/>
    <property type="match status" value="1"/>
</dbReference>
<proteinExistence type="predicted"/>
<dbReference type="STRING" id="1325564.NSJP_2466"/>
<dbReference type="GO" id="GO:0015035">
    <property type="term" value="F:protein-disulfide reductase activity"/>
    <property type="evidence" value="ECO:0007669"/>
    <property type="project" value="InterPro"/>
</dbReference>
<accession>A0A1W1I6I4</accession>
<gene>
    <name evidence="1" type="ORF">NSJP_2466</name>
</gene>